<feature type="domain" description="Glycosyltransferase subfamily 4-like N-terminal" evidence="3">
    <location>
        <begin position="30"/>
        <end position="171"/>
    </location>
</feature>
<evidence type="ECO:0000256" key="1">
    <source>
        <dbReference type="ARBA" id="ARBA00022679"/>
    </source>
</evidence>
<reference evidence="4 5" key="1">
    <citation type="submission" date="2018-08" db="EMBL/GenBank/DDBJ databases">
        <title>The reduced genetic potential of extracellular carbohydrate catabolism in Euzebyella marina RN62, a Flavobacteriia bacterium isolated from the hadal water.</title>
        <authorList>
            <person name="Xue C."/>
        </authorList>
    </citation>
    <scope>NUCLEOTIDE SEQUENCE [LARGE SCALE GENOMIC DNA]</scope>
    <source>
        <strain evidence="4 5">RN62</strain>
    </source>
</reference>
<evidence type="ECO:0000259" key="2">
    <source>
        <dbReference type="Pfam" id="PF00534"/>
    </source>
</evidence>
<dbReference type="AlphaFoldDB" id="A0A3G2L864"/>
<dbReference type="GO" id="GO:0016757">
    <property type="term" value="F:glycosyltransferase activity"/>
    <property type="evidence" value="ECO:0007669"/>
    <property type="project" value="InterPro"/>
</dbReference>
<accession>A0A3G2L864</accession>
<name>A0A3G2L864_9FLAO</name>
<evidence type="ECO:0000259" key="3">
    <source>
        <dbReference type="Pfam" id="PF13439"/>
    </source>
</evidence>
<dbReference type="Pfam" id="PF00534">
    <property type="entry name" value="Glycos_transf_1"/>
    <property type="match status" value="1"/>
</dbReference>
<keyword evidence="5" id="KW-1185">Reference proteome</keyword>
<gene>
    <name evidence="4" type="ORF">D1013_14165</name>
</gene>
<dbReference type="Pfam" id="PF13439">
    <property type="entry name" value="Glyco_transf_4"/>
    <property type="match status" value="1"/>
</dbReference>
<dbReference type="KEGG" id="emar:D1013_14165"/>
<dbReference type="InterPro" id="IPR028098">
    <property type="entry name" value="Glyco_trans_4-like_N"/>
</dbReference>
<proteinExistence type="predicted"/>
<dbReference type="PANTHER" id="PTHR46401:SF2">
    <property type="entry name" value="GLYCOSYLTRANSFERASE WBBK-RELATED"/>
    <property type="match status" value="1"/>
</dbReference>
<dbReference type="Gene3D" id="3.40.50.2000">
    <property type="entry name" value="Glycogen Phosphorylase B"/>
    <property type="match status" value="2"/>
</dbReference>
<evidence type="ECO:0000313" key="5">
    <source>
        <dbReference type="Proteomes" id="UP000276309"/>
    </source>
</evidence>
<organism evidence="4 5">
    <name type="scientific">Euzebyella marina</name>
    <dbReference type="NCBI Taxonomy" id="1761453"/>
    <lineage>
        <taxon>Bacteria</taxon>
        <taxon>Pseudomonadati</taxon>
        <taxon>Bacteroidota</taxon>
        <taxon>Flavobacteriia</taxon>
        <taxon>Flavobacteriales</taxon>
        <taxon>Flavobacteriaceae</taxon>
        <taxon>Euzebyella</taxon>
    </lineage>
</organism>
<dbReference type="EMBL" id="CP032050">
    <property type="protein sequence ID" value="AYN68444.1"/>
    <property type="molecule type" value="Genomic_DNA"/>
</dbReference>
<dbReference type="OrthoDB" id="9790710at2"/>
<protein>
    <submittedName>
        <fullName evidence="4">Glycosyltransferase</fullName>
    </submittedName>
</protein>
<dbReference type="GO" id="GO:0009103">
    <property type="term" value="P:lipopolysaccharide biosynthetic process"/>
    <property type="evidence" value="ECO:0007669"/>
    <property type="project" value="TreeGrafter"/>
</dbReference>
<evidence type="ECO:0000313" key="4">
    <source>
        <dbReference type="EMBL" id="AYN68444.1"/>
    </source>
</evidence>
<dbReference type="RefSeq" id="WP_121849457.1">
    <property type="nucleotide sequence ID" value="NZ_CP032050.1"/>
</dbReference>
<keyword evidence="1 4" id="KW-0808">Transferase</keyword>
<dbReference type="PANTHER" id="PTHR46401">
    <property type="entry name" value="GLYCOSYLTRANSFERASE WBBK-RELATED"/>
    <property type="match status" value="1"/>
</dbReference>
<dbReference type="Proteomes" id="UP000276309">
    <property type="component" value="Chromosome"/>
</dbReference>
<dbReference type="SUPFAM" id="SSF53756">
    <property type="entry name" value="UDP-Glycosyltransferase/glycogen phosphorylase"/>
    <property type="match status" value="1"/>
</dbReference>
<sequence length="370" mass="42897">MKNYIYYVNPMSYNNLSVYDYSLISNIKNYQVEYFCSSKYDYEEKNLNTNKIYHYSSKKGILKILSYLKSQFLLYRKIKLNQDKIRAIHFQWLKIPHLDFLLLKMISKKSEIILTAHNILPHGSGNKYRSIYKKIYHKVDRLIVHTNETKNDLVDLFEVPTNKIHVVPHGILDVLDQTENNRVLESAKMFNDLYGLNNKTVFSSLGSISSYKGIDIIINTWKKKELINRDDVVLLIAGSGKNEKLLELKGVNNAIVINRFLSSHEFLACVRMSDFILMPYTKISQSGILLTAIGEKKRVIVSNVGGLTEPFEIGEIGYVLDKVNSDSLGRAILRAIDEKDNYPDESVWTRLFKYYDWSNIGRKTELVYSV</sequence>
<dbReference type="InterPro" id="IPR001296">
    <property type="entry name" value="Glyco_trans_1"/>
</dbReference>
<feature type="domain" description="Glycosyl transferase family 1" evidence="2">
    <location>
        <begin position="198"/>
        <end position="339"/>
    </location>
</feature>